<organism evidence="3 4">
    <name type="scientific">Croceibacter atlanticus (strain ATCC BAA-628 / JCM 21780 / CIP 108009 / IAM 15332 / KCTC 12090 / HTCC2559)</name>
    <dbReference type="NCBI Taxonomy" id="216432"/>
    <lineage>
        <taxon>Bacteria</taxon>
        <taxon>Pseudomonadati</taxon>
        <taxon>Bacteroidota</taxon>
        <taxon>Flavobacteriia</taxon>
        <taxon>Flavobacteriales</taxon>
        <taxon>Flavobacteriaceae</taxon>
        <taxon>Croceibacter</taxon>
    </lineage>
</organism>
<evidence type="ECO:0008006" key="5">
    <source>
        <dbReference type="Google" id="ProtNLM"/>
    </source>
</evidence>
<reference evidence="3 4" key="1">
    <citation type="journal article" date="2010" name="J. Bacteriol.">
        <title>The complete genome sequence of Croceibacter atlanticus HTCC2559T.</title>
        <authorList>
            <person name="Oh H.M."/>
            <person name="Kang I."/>
            <person name="Ferriera S."/>
            <person name="Giovannoni S.J."/>
            <person name="Cho J.C."/>
        </authorList>
    </citation>
    <scope>NUCLEOTIDE SEQUENCE [LARGE SCALE GENOMIC DNA]</scope>
    <source>
        <strain evidence="4">ATCC BAA-628 / HTCC2559 / KCTC 12090</strain>
    </source>
</reference>
<protein>
    <recommendedName>
        <fullName evidence="5">Secreted protein</fullName>
    </recommendedName>
</protein>
<accession>A3UBY6</accession>
<evidence type="ECO:0000313" key="4">
    <source>
        <dbReference type="Proteomes" id="UP000002297"/>
    </source>
</evidence>
<evidence type="ECO:0000256" key="1">
    <source>
        <dbReference type="SAM" id="MobiDB-lite"/>
    </source>
</evidence>
<dbReference type="AlphaFoldDB" id="A3UBY6"/>
<dbReference type="STRING" id="216432.CA2559_08891"/>
<gene>
    <name evidence="3" type="ordered locus">CA2559_08891</name>
</gene>
<feature type="compositionally biased region" description="Low complexity" evidence="1">
    <location>
        <begin position="29"/>
        <end position="39"/>
    </location>
</feature>
<dbReference type="KEGG" id="cat:CA2559_08891"/>
<dbReference type="RefSeq" id="WP_013187523.1">
    <property type="nucleotide sequence ID" value="NC_014230.1"/>
</dbReference>
<dbReference type="Proteomes" id="UP000002297">
    <property type="component" value="Chromosome"/>
</dbReference>
<feature type="chain" id="PRO_5002660495" description="Secreted protein" evidence="2">
    <location>
        <begin position="19"/>
        <end position="48"/>
    </location>
</feature>
<proteinExistence type="predicted"/>
<keyword evidence="2" id="KW-0732">Signal</keyword>
<sequence length="48" mass="5265">MKKLIYTFALTVFAFSFAACEADELPQDVDNGVGDQVQVPADREDEGL</sequence>
<dbReference type="HOGENOM" id="CLU_3151853_0_0_10"/>
<evidence type="ECO:0000313" key="3">
    <source>
        <dbReference type="EMBL" id="EAP86137.1"/>
    </source>
</evidence>
<dbReference type="GeneID" id="89454495"/>
<dbReference type="PROSITE" id="PS51257">
    <property type="entry name" value="PROKAR_LIPOPROTEIN"/>
    <property type="match status" value="1"/>
</dbReference>
<dbReference type="EMBL" id="CP002046">
    <property type="protein sequence ID" value="EAP86137.1"/>
    <property type="molecule type" value="Genomic_DNA"/>
</dbReference>
<feature type="signal peptide" evidence="2">
    <location>
        <begin position="1"/>
        <end position="18"/>
    </location>
</feature>
<name>A3UBY6_CROAH</name>
<feature type="region of interest" description="Disordered" evidence="1">
    <location>
        <begin position="29"/>
        <end position="48"/>
    </location>
</feature>
<evidence type="ECO:0000256" key="2">
    <source>
        <dbReference type="SAM" id="SignalP"/>
    </source>
</evidence>
<keyword evidence="4" id="KW-1185">Reference proteome</keyword>